<evidence type="ECO:0000256" key="9">
    <source>
        <dbReference type="SAM" id="Coils"/>
    </source>
</evidence>
<dbReference type="InterPro" id="IPR003959">
    <property type="entry name" value="ATPase_AAA_core"/>
</dbReference>
<dbReference type="FunFam" id="3.40.50.300:FF:000010">
    <property type="entry name" value="Chaperone clpB 1, putative"/>
    <property type="match status" value="1"/>
</dbReference>
<keyword evidence="5 8" id="KW-0143">Chaperone</keyword>
<dbReference type="Gene3D" id="1.10.8.60">
    <property type="match status" value="2"/>
</dbReference>
<dbReference type="InterPro" id="IPR018368">
    <property type="entry name" value="ClpA/B_CS1"/>
</dbReference>
<keyword evidence="2 7" id="KW-0677">Repeat</keyword>
<dbReference type="SUPFAM" id="SSF52540">
    <property type="entry name" value="P-loop containing nucleoside triphosphate hydrolases"/>
    <property type="match status" value="2"/>
</dbReference>
<dbReference type="CDD" id="cd00009">
    <property type="entry name" value="AAA"/>
    <property type="match status" value="1"/>
</dbReference>
<dbReference type="InterPro" id="IPR019489">
    <property type="entry name" value="Clp_ATPase_C"/>
</dbReference>
<comment type="similarity">
    <text evidence="1 8">Belongs to the ClpA/ClpB family.</text>
</comment>
<feature type="compositionally biased region" description="Basic and acidic residues" evidence="10">
    <location>
        <begin position="70"/>
        <end position="83"/>
    </location>
</feature>
<feature type="region of interest" description="Disordered" evidence="10">
    <location>
        <begin position="183"/>
        <end position="224"/>
    </location>
</feature>
<feature type="region of interest" description="Disordered" evidence="10">
    <location>
        <begin position="68"/>
        <end position="87"/>
    </location>
</feature>
<evidence type="ECO:0000259" key="11">
    <source>
        <dbReference type="PROSITE" id="PS51903"/>
    </source>
</evidence>
<comment type="function">
    <text evidence="6">Part of a stress-induced multi-chaperone system, it is involved in the recovery of the cell from heat-induced damage, in cooperation with DnaK, DnaJ and GrpE. Acts before DnaK, in the processing of protein aggregates. Protein binding stimulates the ATPase activity; ATP hydrolysis unfolds the denatured protein aggregates, which probably helps expose new hydrophobic binding sites on the surface of ClpB-bound aggregates, contributing to the solubilization and refolding of denatured protein aggregates by DnaK.</text>
</comment>
<dbReference type="InterPro" id="IPR041546">
    <property type="entry name" value="ClpA/ClpB_AAA_lid"/>
</dbReference>
<dbReference type="EMBL" id="CADIKM010000068">
    <property type="protein sequence ID" value="CAB3804880.1"/>
    <property type="molecule type" value="Genomic_DNA"/>
</dbReference>
<dbReference type="Proteomes" id="UP000494115">
    <property type="component" value="Unassembled WGS sequence"/>
</dbReference>
<dbReference type="GO" id="GO:0016887">
    <property type="term" value="F:ATP hydrolysis activity"/>
    <property type="evidence" value="ECO:0007669"/>
    <property type="project" value="InterPro"/>
</dbReference>
<feature type="region of interest" description="Disordered" evidence="10">
    <location>
        <begin position="1023"/>
        <end position="1051"/>
    </location>
</feature>
<dbReference type="FunFam" id="3.40.50.300:FF:000025">
    <property type="entry name" value="ATP-dependent Clp protease subunit"/>
    <property type="match status" value="1"/>
</dbReference>
<dbReference type="InterPro" id="IPR050130">
    <property type="entry name" value="ClpA_ClpB"/>
</dbReference>
<dbReference type="Gene3D" id="1.10.1780.10">
    <property type="entry name" value="Clp, N-terminal domain"/>
    <property type="match status" value="1"/>
</dbReference>
<dbReference type="SUPFAM" id="SSF81923">
    <property type="entry name" value="Double Clp-N motif"/>
    <property type="match status" value="1"/>
</dbReference>
<dbReference type="CDD" id="cd19499">
    <property type="entry name" value="RecA-like_ClpB_Hsp104-like"/>
    <property type="match status" value="1"/>
</dbReference>
<evidence type="ECO:0000256" key="5">
    <source>
        <dbReference type="ARBA" id="ARBA00023186"/>
    </source>
</evidence>
<dbReference type="InterPro" id="IPR036628">
    <property type="entry name" value="Clp_N_dom_sf"/>
</dbReference>
<feature type="domain" description="Clp R" evidence="11">
    <location>
        <begin position="229"/>
        <end position="373"/>
    </location>
</feature>
<dbReference type="PANTHER" id="PTHR11638:SF145">
    <property type="entry name" value="CLPA_B PROTEASE ATP BINDING SUBUNIT-RELATED"/>
    <property type="match status" value="1"/>
</dbReference>
<dbReference type="PRINTS" id="PR00300">
    <property type="entry name" value="CLPPROTEASEA"/>
</dbReference>
<dbReference type="GO" id="GO:0005737">
    <property type="term" value="C:cytoplasm"/>
    <property type="evidence" value="ECO:0007669"/>
    <property type="project" value="TreeGrafter"/>
</dbReference>
<evidence type="ECO:0000313" key="13">
    <source>
        <dbReference type="Proteomes" id="UP000494115"/>
    </source>
</evidence>
<evidence type="ECO:0000256" key="10">
    <source>
        <dbReference type="SAM" id="MobiDB-lite"/>
    </source>
</evidence>
<dbReference type="GO" id="GO:0005524">
    <property type="term" value="F:ATP binding"/>
    <property type="evidence" value="ECO:0007669"/>
    <property type="project" value="UniProtKB-KW"/>
</dbReference>
<accession>A0A6S7CAU5</accession>
<evidence type="ECO:0000256" key="4">
    <source>
        <dbReference type="ARBA" id="ARBA00022840"/>
    </source>
</evidence>
<dbReference type="PANTHER" id="PTHR11638">
    <property type="entry name" value="ATP-DEPENDENT CLP PROTEASE"/>
    <property type="match status" value="1"/>
</dbReference>
<evidence type="ECO:0000313" key="12">
    <source>
        <dbReference type="EMBL" id="CAB3804880.1"/>
    </source>
</evidence>
<dbReference type="Pfam" id="PF02861">
    <property type="entry name" value="Clp_N"/>
    <property type="match status" value="1"/>
</dbReference>
<dbReference type="InterPro" id="IPR001270">
    <property type="entry name" value="ClpA/B"/>
</dbReference>
<feature type="compositionally biased region" description="Basic residues" evidence="10">
    <location>
        <begin position="214"/>
        <end position="223"/>
    </location>
</feature>
<keyword evidence="9" id="KW-0175">Coiled coil</keyword>
<reference evidence="12 13" key="1">
    <citation type="submission" date="2020-04" db="EMBL/GenBank/DDBJ databases">
        <authorList>
            <person name="De Canck E."/>
        </authorList>
    </citation>
    <scope>NUCLEOTIDE SEQUENCE [LARGE SCALE GENOMIC DNA]</scope>
    <source>
        <strain evidence="12 13">LMG 28138</strain>
    </source>
</reference>
<organism evidence="12 13">
    <name type="scientific">Pararobbsia alpina</name>
    <dbReference type="NCBI Taxonomy" id="621374"/>
    <lineage>
        <taxon>Bacteria</taxon>
        <taxon>Pseudomonadati</taxon>
        <taxon>Pseudomonadota</taxon>
        <taxon>Betaproteobacteria</taxon>
        <taxon>Burkholderiales</taxon>
        <taxon>Burkholderiaceae</taxon>
        <taxon>Pararobbsia</taxon>
    </lineage>
</organism>
<dbReference type="Pfam" id="PF07724">
    <property type="entry name" value="AAA_2"/>
    <property type="match status" value="1"/>
</dbReference>
<dbReference type="Gene3D" id="3.40.50.300">
    <property type="entry name" value="P-loop containing nucleotide triphosphate hydrolases"/>
    <property type="match status" value="2"/>
</dbReference>
<dbReference type="InterPro" id="IPR027417">
    <property type="entry name" value="P-loop_NTPase"/>
</dbReference>
<dbReference type="PROSITE" id="PS00870">
    <property type="entry name" value="CLPAB_1"/>
    <property type="match status" value="1"/>
</dbReference>
<dbReference type="InterPro" id="IPR004176">
    <property type="entry name" value="Clp_R_N"/>
</dbReference>
<dbReference type="Pfam" id="PF00004">
    <property type="entry name" value="AAA"/>
    <property type="match status" value="1"/>
</dbReference>
<keyword evidence="3 8" id="KW-0547">Nucleotide-binding</keyword>
<evidence type="ECO:0000256" key="6">
    <source>
        <dbReference type="ARBA" id="ARBA00025613"/>
    </source>
</evidence>
<evidence type="ECO:0000256" key="3">
    <source>
        <dbReference type="ARBA" id="ARBA00022741"/>
    </source>
</evidence>
<dbReference type="InterPro" id="IPR028299">
    <property type="entry name" value="ClpA/B_CS2"/>
</dbReference>
<dbReference type="Pfam" id="PF17871">
    <property type="entry name" value="AAA_lid_9"/>
    <property type="match status" value="1"/>
</dbReference>
<dbReference type="Gene3D" id="4.10.860.10">
    <property type="entry name" value="UVR domain"/>
    <property type="match status" value="1"/>
</dbReference>
<dbReference type="Pfam" id="PF10431">
    <property type="entry name" value="ClpB_D2-small"/>
    <property type="match status" value="1"/>
</dbReference>
<sequence length="1051" mass="115734">MLLAGVDALPASEIAARFDTDEATVQPSLDHAGAFQRARLLERGGAPADYAGAASSGGFVVRRRTHARHRETETGHVPPDAKRGGHPPRRIASLLRTIPRLQQSPAHPTENIMANCSICGKPATSQITITENGQRRHLTLCDEHYVQFVARNQRSLSPLESLFHGGLFESLFDDMWSPLEGRRSGWQPLGQAEETRASAGEGGGGGDERERRPGGRPRRHRRAREAVDLQTFLSESGLDRLQAAAQKAVEFGKSEVDTEHLLLALADNNVVQEILREFKLDPEEIKKDVDRNAPRGTRAEKTDGERIGVSPRAKSALENALTASRELGHSYVGPEHILIGLVEEEDGSAGELLRKYGLSSHALRQKTVKVVGKGAEEGTVEGRSTTPTLDKYARDLSALARRGKLDPVIGRDKEIETTIEVLARRRKNNPVLIGEPGVGKTAIVEGLAQRIAQDQVSEVLRGKRVVELNINSAVAGAKYRGEFEERVKQVLDEIVENQDRLIVFIDELHTIVGAGQGGGEGGLDIGNVFKPALARGELHLVGATTFNEYQKYIEKDSALERRFQPVNVPEPSVAETIEILRGLRDRLEAHHKVKITEEAISAAAKLSDRYIAARFLPDKAIDLLDQAAARVRISSNSRPTQLHDIEATIRRARQEQDAASAAKQFDKAKELEDKLVSEQKRLNDATEAWKKERGTSSQEVTAEDIAQVVASLTGVPVSELTAEDREKLLRLEDRLKERVVGQDEAVRAVAKAVRLSRAGLTEGGKPTASFLFLGPTGVGKTELAKALAASVFGDDNALVRIDMSEYSERHTVARLVGAPPGYVGYEEGGQLTERVRRRPYSVVLLDEIEKAHSEVHNILLQLFDEGRLTDGKGRLVDFTNAIVIATSNIGSQMIQDNLRSDKKQLDYPALRDRLMEVLRHHFRPEFLNRVEEVVVFRALGKEQIRSIVDLQLARVQRTAVGQNIELSFDDSLRNHLAEIGYDPEFGARMLKRKIRAEVESQLADALLRGDVRDGDKVTMTYDSGTHSVRVQKGAAPTEAPSEASKQEPAHT</sequence>
<evidence type="ECO:0000256" key="8">
    <source>
        <dbReference type="RuleBase" id="RU004432"/>
    </source>
</evidence>
<name>A0A6S7CAU5_9BURK</name>
<feature type="coiled-coil region" evidence="9">
    <location>
        <begin position="642"/>
        <end position="688"/>
    </location>
</feature>
<dbReference type="PROSITE" id="PS00871">
    <property type="entry name" value="CLPAB_2"/>
    <property type="match status" value="1"/>
</dbReference>
<dbReference type="GO" id="GO:0034605">
    <property type="term" value="P:cellular response to heat"/>
    <property type="evidence" value="ECO:0007669"/>
    <property type="project" value="TreeGrafter"/>
</dbReference>
<dbReference type="InterPro" id="IPR003593">
    <property type="entry name" value="AAA+_ATPase"/>
</dbReference>
<dbReference type="PROSITE" id="PS51903">
    <property type="entry name" value="CLP_R"/>
    <property type="match status" value="1"/>
</dbReference>
<keyword evidence="4 8" id="KW-0067">ATP-binding</keyword>
<dbReference type="SMART" id="SM01086">
    <property type="entry name" value="ClpB_D2-small"/>
    <property type="match status" value="1"/>
</dbReference>
<evidence type="ECO:0000256" key="1">
    <source>
        <dbReference type="ARBA" id="ARBA00008675"/>
    </source>
</evidence>
<keyword evidence="13" id="KW-1185">Reference proteome</keyword>
<evidence type="ECO:0000256" key="7">
    <source>
        <dbReference type="PROSITE-ProRule" id="PRU01251"/>
    </source>
</evidence>
<dbReference type="AlphaFoldDB" id="A0A6S7CAU5"/>
<proteinExistence type="inferred from homology"/>
<gene>
    <name evidence="12" type="ORF">LMG28138_05590</name>
</gene>
<evidence type="ECO:0000256" key="2">
    <source>
        <dbReference type="ARBA" id="ARBA00022737"/>
    </source>
</evidence>
<protein>
    <recommendedName>
        <fullName evidence="11">Clp R domain-containing protein</fullName>
    </recommendedName>
</protein>
<dbReference type="SMART" id="SM00382">
    <property type="entry name" value="AAA"/>
    <property type="match status" value="2"/>
</dbReference>